<feature type="signal peptide" evidence="1">
    <location>
        <begin position="1"/>
        <end position="20"/>
    </location>
</feature>
<evidence type="ECO:0000313" key="3">
    <source>
        <dbReference type="Proteomes" id="UP000059419"/>
    </source>
</evidence>
<dbReference type="EMBL" id="LN907827">
    <property type="protein sequence ID" value="CUU24379.1"/>
    <property type="molecule type" value="Genomic_DNA"/>
</dbReference>
<protein>
    <recommendedName>
        <fullName evidence="4">YD repeat-containing protein</fullName>
    </recommendedName>
</protein>
<dbReference type="PATRIC" id="fig|1619313.3.peg.2226"/>
<sequence>MKYRGYVLICAGFFSTSLLADETCSPHSRQVADSNNLIMLGGTAKGQIRQFVGGEFGKDVNSQKRILGQFDPCGSLTVADISYDKNENNVLLTMQQHISRVAHGWVAEYAWLVKVEKAGKQTVVDNRQGTISWQVGKQGTILSATDSFTNMGKKGFTETTYQHDSQLRLQNSVARGSDDEANGVMRYQWDRRGLIAAMRSEKGKDLYSYDNLQRELRIHGTHVTAVSTLDTLDECQLWDAIGNCTLSYSRQTETYANGTLQRNFGTAYRYDYYGQKE</sequence>
<keyword evidence="3" id="KW-1185">Reference proteome</keyword>
<proteinExistence type="predicted"/>
<organism evidence="2 3">
    <name type="scientific">Duffyella gerundensis</name>
    <dbReference type="NCBI Taxonomy" id="1619313"/>
    <lineage>
        <taxon>Bacteria</taxon>
        <taxon>Pseudomonadati</taxon>
        <taxon>Pseudomonadota</taxon>
        <taxon>Gammaproteobacteria</taxon>
        <taxon>Enterobacterales</taxon>
        <taxon>Erwiniaceae</taxon>
        <taxon>Duffyella</taxon>
    </lineage>
</organism>
<evidence type="ECO:0008006" key="4">
    <source>
        <dbReference type="Google" id="ProtNLM"/>
    </source>
</evidence>
<accession>A0A0U5L5F4</accession>
<dbReference type="RefSeq" id="WP_067431469.1">
    <property type="nucleotide sequence ID" value="NZ_CP072598.1"/>
</dbReference>
<keyword evidence="1" id="KW-0732">Signal</keyword>
<dbReference type="KEGG" id="ege:EM595_2145"/>
<reference evidence="3" key="1">
    <citation type="submission" date="2015-11" db="EMBL/GenBank/DDBJ databases">
        <authorList>
            <person name="Blom J."/>
        </authorList>
    </citation>
    <scope>NUCLEOTIDE SEQUENCE [LARGE SCALE GENOMIC DNA]</scope>
</reference>
<dbReference type="Proteomes" id="UP000059419">
    <property type="component" value="Chromosome 1"/>
</dbReference>
<dbReference type="AlphaFoldDB" id="A0A0U5L5F4"/>
<dbReference type="OrthoDB" id="6626805at2"/>
<evidence type="ECO:0000256" key="1">
    <source>
        <dbReference type="SAM" id="SignalP"/>
    </source>
</evidence>
<dbReference type="STRING" id="1619313.EM595_2145"/>
<feature type="chain" id="PRO_5006861079" description="YD repeat-containing protein" evidence="1">
    <location>
        <begin position="21"/>
        <end position="277"/>
    </location>
</feature>
<name>A0A0U5L5F4_9GAMM</name>
<dbReference type="GeneID" id="84612882"/>
<gene>
    <name evidence="2" type="ORF">EM595_2145</name>
</gene>
<evidence type="ECO:0000313" key="2">
    <source>
        <dbReference type="EMBL" id="CUU24379.1"/>
    </source>
</evidence>